<dbReference type="RefSeq" id="WP_209558755.1">
    <property type="nucleotide sequence ID" value="NZ_JAEDXU010000011.1"/>
</dbReference>
<name>A0ABS4CP70_9ENTE</name>
<protein>
    <submittedName>
        <fullName evidence="1">Uncharacterized protein</fullName>
    </submittedName>
</protein>
<evidence type="ECO:0000313" key="2">
    <source>
        <dbReference type="Proteomes" id="UP000673375"/>
    </source>
</evidence>
<sequence length="237" mass="27155">MDQEALKNNGLLNPSVEEIKTQSYPDYYDLKEAKRKGMASGEELNSNFQVVHNMYKRILENYLVGILPIVKVDAELKNNSLYFPSVPEEKKDFYQGTSGLNTHYFYLRNNIYVERLSQGNIDTFLEKAEDSNFASDSSLIAIVKKTFLMVIRQKESEIEYASYDRSLKPNALNEAVVLEVAYQNEYDQEGNSLDGETDDKRLTFLSEVFVPNAEKELSENNEGIPVTVLFTENLNIK</sequence>
<reference evidence="1 2" key="1">
    <citation type="submission" date="2020-12" db="EMBL/GenBank/DDBJ databases">
        <title>Vagococcus allomyrinae sp. nov. and Enterococcus lavae sp. nov., isolated from the larvae of Allomyrina dichotoma.</title>
        <authorList>
            <person name="Lee S.D."/>
        </authorList>
    </citation>
    <scope>NUCLEOTIDE SEQUENCE [LARGE SCALE GENOMIC DNA]</scope>
    <source>
        <strain evidence="1 2">BWM-S5</strain>
    </source>
</reference>
<gene>
    <name evidence="1" type="ORF">I6N96_16935</name>
</gene>
<dbReference type="EMBL" id="JAEDXU010000011">
    <property type="protein sequence ID" value="MBP1047978.1"/>
    <property type="molecule type" value="Genomic_DNA"/>
</dbReference>
<evidence type="ECO:0000313" key="1">
    <source>
        <dbReference type="EMBL" id="MBP1047978.1"/>
    </source>
</evidence>
<proteinExistence type="predicted"/>
<accession>A0ABS4CP70</accession>
<keyword evidence="2" id="KW-1185">Reference proteome</keyword>
<organism evidence="1 2">
    <name type="scientific">Enterococcus larvae</name>
    <dbReference type="NCBI Taxonomy" id="2794352"/>
    <lineage>
        <taxon>Bacteria</taxon>
        <taxon>Bacillati</taxon>
        <taxon>Bacillota</taxon>
        <taxon>Bacilli</taxon>
        <taxon>Lactobacillales</taxon>
        <taxon>Enterococcaceae</taxon>
        <taxon>Enterococcus</taxon>
    </lineage>
</organism>
<dbReference type="Proteomes" id="UP000673375">
    <property type="component" value="Unassembled WGS sequence"/>
</dbReference>
<comment type="caution">
    <text evidence="1">The sequence shown here is derived from an EMBL/GenBank/DDBJ whole genome shotgun (WGS) entry which is preliminary data.</text>
</comment>